<gene>
    <name evidence="1" type="ORF">METZ01_LOCUS221382</name>
</gene>
<evidence type="ECO:0000313" key="1">
    <source>
        <dbReference type="EMBL" id="SVB68528.1"/>
    </source>
</evidence>
<evidence type="ECO:0008006" key="2">
    <source>
        <dbReference type="Google" id="ProtNLM"/>
    </source>
</evidence>
<feature type="non-terminal residue" evidence="1">
    <location>
        <position position="1"/>
    </location>
</feature>
<dbReference type="AlphaFoldDB" id="A0A382FZQ9"/>
<name>A0A382FZQ9_9ZZZZ</name>
<sequence>EAIQRPIVLGERRPGEVEILEGVTSGEAVIIGGVQKVRDGAKVKPRQVDRAAATG</sequence>
<accession>A0A382FZQ9</accession>
<organism evidence="1">
    <name type="scientific">marine metagenome</name>
    <dbReference type="NCBI Taxonomy" id="408172"/>
    <lineage>
        <taxon>unclassified sequences</taxon>
        <taxon>metagenomes</taxon>
        <taxon>ecological metagenomes</taxon>
    </lineage>
</organism>
<dbReference type="Gene3D" id="2.40.420.20">
    <property type="match status" value="1"/>
</dbReference>
<dbReference type="EMBL" id="UINC01052791">
    <property type="protein sequence ID" value="SVB68528.1"/>
    <property type="molecule type" value="Genomic_DNA"/>
</dbReference>
<protein>
    <recommendedName>
        <fullName evidence="2">RND efflux pump membrane fusion protein barrel-sandwich domain-containing protein</fullName>
    </recommendedName>
</protein>
<proteinExistence type="predicted"/>
<reference evidence="1" key="1">
    <citation type="submission" date="2018-05" db="EMBL/GenBank/DDBJ databases">
        <authorList>
            <person name="Lanie J.A."/>
            <person name="Ng W.-L."/>
            <person name="Kazmierczak K.M."/>
            <person name="Andrzejewski T.M."/>
            <person name="Davidsen T.M."/>
            <person name="Wayne K.J."/>
            <person name="Tettelin H."/>
            <person name="Glass J.I."/>
            <person name="Rusch D."/>
            <person name="Podicherti R."/>
            <person name="Tsui H.-C.T."/>
            <person name="Winkler M.E."/>
        </authorList>
    </citation>
    <scope>NUCLEOTIDE SEQUENCE</scope>
</reference>